<proteinExistence type="predicted"/>
<organism evidence="1 2">
    <name type="scientific">Micromonospora musae</name>
    <dbReference type="NCBI Taxonomy" id="1894970"/>
    <lineage>
        <taxon>Bacteria</taxon>
        <taxon>Bacillati</taxon>
        <taxon>Actinomycetota</taxon>
        <taxon>Actinomycetes</taxon>
        <taxon>Micromonosporales</taxon>
        <taxon>Micromonosporaceae</taxon>
        <taxon>Micromonospora</taxon>
    </lineage>
</organism>
<dbReference type="RefSeq" id="WP_120688201.1">
    <property type="nucleotide sequence ID" value="NZ_RAZT01000002.1"/>
</dbReference>
<dbReference type="AlphaFoldDB" id="A0A3A9YLY3"/>
<gene>
    <name evidence="1" type="ORF">D7044_05815</name>
</gene>
<sequence>MRRTTNSRRRLAWWLLPVAVGGALWAGAPALSDPANDPTIQPIPDFAADAAADEAKSIVVRVSFNGRANATVIDIEVVDERAPSHLGAPPLSKVDVLGEAGLIGTFNDWHPMWELGEEAAGGGETRRLNPQASGRWIAPFDRDATTIVVTDIAAADEIVRADLTAAIHEFCLASPDDEDCLRADLAVEAVTVSAAPPIGLVGADATITVETVVTNNGPDGPADVGLTTTAAAGPGVTVTPATQSATLPGVAVNADVTESDQWTVRCDTPGQHTVTFTSTVATVHAADVDLVAANNTRSTTHTIDCAVPVTVNIKPGGDPNSINLGAGGNNAPLAVLTTTAGEYGNPLAFDARTVVATTARFGNRTVVLGGGGGAETHDRRHDERSYELDERTRDADLDAVLHFRARDGGFTTGDTEGCLIGKFAVPAGTFTFFGCGPVRIVP</sequence>
<accession>A0A3A9YLY3</accession>
<evidence type="ECO:0000313" key="2">
    <source>
        <dbReference type="Proteomes" id="UP000275865"/>
    </source>
</evidence>
<dbReference type="EMBL" id="RAZT01000002">
    <property type="protein sequence ID" value="RKN35647.1"/>
    <property type="molecule type" value="Genomic_DNA"/>
</dbReference>
<evidence type="ECO:0000313" key="1">
    <source>
        <dbReference type="EMBL" id="RKN35647.1"/>
    </source>
</evidence>
<reference evidence="1 2" key="1">
    <citation type="submission" date="2018-09" db="EMBL/GenBank/DDBJ databases">
        <title>Micromonospora sp. nov. MS1-9, isolated from a root of Musa sp.</title>
        <authorList>
            <person name="Kuncharoen N."/>
            <person name="Kudo T."/>
            <person name="Ohkuma M."/>
            <person name="Yuki M."/>
            <person name="Tanasupawat S."/>
        </authorList>
    </citation>
    <scope>NUCLEOTIDE SEQUENCE [LARGE SCALE GENOMIC DNA]</scope>
    <source>
        <strain evidence="1 2">MS1-9</strain>
    </source>
</reference>
<protein>
    <submittedName>
        <fullName evidence="1">Uncharacterized protein</fullName>
    </submittedName>
</protein>
<dbReference type="Proteomes" id="UP000275865">
    <property type="component" value="Unassembled WGS sequence"/>
</dbReference>
<name>A0A3A9YLY3_9ACTN</name>
<comment type="caution">
    <text evidence="1">The sequence shown here is derived from an EMBL/GenBank/DDBJ whole genome shotgun (WGS) entry which is preliminary data.</text>
</comment>